<sequence>MRVKITWRTMNIMPALLVRSMATFYKSLWLYTFYETKQSAMQSIENGNAIIIKSSASKALIWEATSITSLRKSTTVNGVELLVKSFHHSAVISPEVAGEQSPLACHKEGSVPIRQESERKSSFSIPECLQSFAEIGEVSKAFESYGIMRSNKVQPDQVVFNALIPACGQLGAVDRDFDVLAEMRAETQSIDPDHITVGALIRACSNACQLRGTPEVYTIAFNSCSQTGDWEFVCNVYDDMTRKRDAPDQMFLSTLKDVVGILENLILPVKSCKKPGINEYKLGS</sequence>
<dbReference type="InterPro" id="IPR002885">
    <property type="entry name" value="PPR_rpt"/>
</dbReference>
<dbReference type="AlphaFoldDB" id="A0AAN8URJ9"/>
<dbReference type="InterPro" id="IPR053303">
    <property type="entry name" value="Chloroplast_PPR"/>
</dbReference>
<protein>
    <submittedName>
        <fullName evidence="2">Pentatricopeptide repeat</fullName>
    </submittedName>
</protein>
<dbReference type="PANTHER" id="PTHR47935">
    <property type="entry name" value="PENTATRICOPEPTIDE REPEAT-CONTAINING PROTEIN MRL1, CHLOROPLASTIC"/>
    <property type="match status" value="1"/>
</dbReference>
<comment type="caution">
    <text evidence="2">The sequence shown here is derived from an EMBL/GenBank/DDBJ whole genome shotgun (WGS) entry which is preliminary data.</text>
</comment>
<evidence type="ECO:0000256" key="1">
    <source>
        <dbReference type="ARBA" id="ARBA00022737"/>
    </source>
</evidence>
<dbReference type="EMBL" id="JBAMMX010000024">
    <property type="protein sequence ID" value="KAK6916701.1"/>
    <property type="molecule type" value="Genomic_DNA"/>
</dbReference>
<proteinExistence type="predicted"/>
<dbReference type="PANTHER" id="PTHR47935:SF1">
    <property type="entry name" value="PENTATRICOPEPTIDE REPEAT-CONTAINING PROTEIN MRL1, CHLOROPLASTIC"/>
    <property type="match status" value="1"/>
</dbReference>
<organism evidence="2 3">
    <name type="scientific">Dillenia turbinata</name>
    <dbReference type="NCBI Taxonomy" id="194707"/>
    <lineage>
        <taxon>Eukaryota</taxon>
        <taxon>Viridiplantae</taxon>
        <taxon>Streptophyta</taxon>
        <taxon>Embryophyta</taxon>
        <taxon>Tracheophyta</taxon>
        <taxon>Spermatophyta</taxon>
        <taxon>Magnoliopsida</taxon>
        <taxon>eudicotyledons</taxon>
        <taxon>Gunneridae</taxon>
        <taxon>Pentapetalae</taxon>
        <taxon>Dilleniales</taxon>
        <taxon>Dilleniaceae</taxon>
        <taxon>Dillenia</taxon>
    </lineage>
</organism>
<dbReference type="Pfam" id="PF01535">
    <property type="entry name" value="PPR"/>
    <property type="match status" value="1"/>
</dbReference>
<gene>
    <name evidence="2" type="ORF">RJ641_019562</name>
</gene>
<accession>A0AAN8URJ9</accession>
<dbReference type="InterPro" id="IPR011990">
    <property type="entry name" value="TPR-like_helical_dom_sf"/>
</dbReference>
<keyword evidence="3" id="KW-1185">Reference proteome</keyword>
<keyword evidence="1" id="KW-0677">Repeat</keyword>
<dbReference type="Pfam" id="PF13812">
    <property type="entry name" value="PPR_3"/>
    <property type="match status" value="1"/>
</dbReference>
<reference evidence="2 3" key="1">
    <citation type="submission" date="2023-12" db="EMBL/GenBank/DDBJ databases">
        <title>A high-quality genome assembly for Dillenia turbinata (Dilleniales).</title>
        <authorList>
            <person name="Chanderbali A."/>
        </authorList>
    </citation>
    <scope>NUCLEOTIDE SEQUENCE [LARGE SCALE GENOMIC DNA]</scope>
    <source>
        <strain evidence="2">LSX21</strain>
        <tissue evidence="2">Leaf</tissue>
    </source>
</reference>
<dbReference type="Proteomes" id="UP001370490">
    <property type="component" value="Unassembled WGS sequence"/>
</dbReference>
<dbReference type="Gene3D" id="1.25.40.10">
    <property type="entry name" value="Tetratricopeptide repeat domain"/>
    <property type="match status" value="1"/>
</dbReference>
<evidence type="ECO:0000313" key="2">
    <source>
        <dbReference type="EMBL" id="KAK6916701.1"/>
    </source>
</evidence>
<name>A0AAN8URJ9_9MAGN</name>
<evidence type="ECO:0000313" key="3">
    <source>
        <dbReference type="Proteomes" id="UP001370490"/>
    </source>
</evidence>